<reference evidence="4 5" key="1">
    <citation type="submission" date="2017-10" db="EMBL/GenBank/DDBJ databases">
        <title>Novel microbial diversity and functional potential in the marine mammal oral microbiome.</title>
        <authorList>
            <person name="Dudek N.K."/>
            <person name="Sun C.L."/>
            <person name="Burstein D."/>
            <person name="Kantor R.S."/>
            <person name="Aliaga Goltsman D.S."/>
            <person name="Bik E.M."/>
            <person name="Thomas B.C."/>
            <person name="Banfield J.F."/>
            <person name="Relman D.A."/>
        </authorList>
    </citation>
    <scope>NUCLEOTIDE SEQUENCE [LARGE SCALE GENOMIC DNA]</scope>
    <source>
        <strain evidence="4">DOLZORAL124_49_17</strain>
    </source>
</reference>
<dbReference type="PROSITE" id="PS50893">
    <property type="entry name" value="ABC_TRANSPORTER_2"/>
    <property type="match status" value="1"/>
</dbReference>
<dbReference type="Pfam" id="PF00005">
    <property type="entry name" value="ABC_tran"/>
    <property type="match status" value="1"/>
</dbReference>
<dbReference type="InterPro" id="IPR050153">
    <property type="entry name" value="Metal_Ion_Import_ABC"/>
</dbReference>
<evidence type="ECO:0000313" key="4">
    <source>
        <dbReference type="EMBL" id="PID56649.1"/>
    </source>
</evidence>
<evidence type="ECO:0000256" key="1">
    <source>
        <dbReference type="ARBA" id="ARBA00005417"/>
    </source>
</evidence>
<dbReference type="Proteomes" id="UP000229740">
    <property type="component" value="Unassembled WGS sequence"/>
</dbReference>
<gene>
    <name evidence="4" type="ORF">CSB45_10470</name>
</gene>
<organism evidence="4 5">
    <name type="scientific">candidate division KSB3 bacterium</name>
    <dbReference type="NCBI Taxonomy" id="2044937"/>
    <lineage>
        <taxon>Bacteria</taxon>
        <taxon>candidate division KSB3</taxon>
    </lineage>
</organism>
<dbReference type="PANTHER" id="PTHR42734:SF17">
    <property type="entry name" value="METAL TRANSPORT SYSTEM ATP-BINDING PROTEIN TM_0124-RELATED"/>
    <property type="match status" value="1"/>
</dbReference>
<dbReference type="GO" id="GO:0016887">
    <property type="term" value="F:ATP hydrolysis activity"/>
    <property type="evidence" value="ECO:0007669"/>
    <property type="project" value="InterPro"/>
</dbReference>
<sequence>MSLIHFDNVSFFYPESSVPVFQNLFLDLWPGTTAVLGQNGTGKSTLLLLAAGLVQPTTGTISLLGQDTKTFQDEIHRHRSASFIFQNMEFDTKDCVGDLLHVVLQNGFREQKHEDIIQMSIEVFELEHVLQRKTQDISKGELQRTILAFSLLYGSRVLIMDEPVFAMEPAQKHRVLGFLQEFSALEGTSICYALHELELSQRYSDYAVLLQKHDAPIYGHTSEILTREHLESAYGVPLSFLKQEERFRREALMGKEKNGVMES</sequence>
<dbReference type="GO" id="GO:0005524">
    <property type="term" value="F:ATP binding"/>
    <property type="evidence" value="ECO:0007669"/>
    <property type="project" value="InterPro"/>
</dbReference>
<dbReference type="PANTHER" id="PTHR42734">
    <property type="entry name" value="METAL TRANSPORT SYSTEM ATP-BINDING PROTEIN TM_0124-RELATED"/>
    <property type="match status" value="1"/>
</dbReference>
<dbReference type="InterPro" id="IPR003439">
    <property type="entry name" value="ABC_transporter-like_ATP-bd"/>
</dbReference>
<proteinExistence type="inferred from homology"/>
<dbReference type="AlphaFoldDB" id="A0A2G6E3I8"/>
<name>A0A2G6E3I8_9BACT</name>
<evidence type="ECO:0000256" key="2">
    <source>
        <dbReference type="ARBA" id="ARBA00022448"/>
    </source>
</evidence>
<dbReference type="EMBL" id="PDPS01000032">
    <property type="protein sequence ID" value="PID56649.1"/>
    <property type="molecule type" value="Genomic_DNA"/>
</dbReference>
<keyword evidence="2" id="KW-0813">Transport</keyword>
<comment type="similarity">
    <text evidence="1">Belongs to the ABC transporter superfamily.</text>
</comment>
<evidence type="ECO:0000259" key="3">
    <source>
        <dbReference type="PROSITE" id="PS50893"/>
    </source>
</evidence>
<dbReference type="InterPro" id="IPR027417">
    <property type="entry name" value="P-loop_NTPase"/>
</dbReference>
<dbReference type="Gene3D" id="3.40.50.300">
    <property type="entry name" value="P-loop containing nucleotide triphosphate hydrolases"/>
    <property type="match status" value="1"/>
</dbReference>
<comment type="caution">
    <text evidence="4">The sequence shown here is derived from an EMBL/GenBank/DDBJ whole genome shotgun (WGS) entry which is preliminary data.</text>
</comment>
<evidence type="ECO:0000313" key="5">
    <source>
        <dbReference type="Proteomes" id="UP000229740"/>
    </source>
</evidence>
<dbReference type="SUPFAM" id="SSF52540">
    <property type="entry name" value="P-loop containing nucleoside triphosphate hydrolases"/>
    <property type="match status" value="1"/>
</dbReference>
<protein>
    <submittedName>
        <fullName evidence="4">ABC transporter</fullName>
    </submittedName>
</protein>
<feature type="domain" description="ABC transporter" evidence="3">
    <location>
        <begin position="4"/>
        <end position="237"/>
    </location>
</feature>
<accession>A0A2G6E3I8</accession>